<name>A0AAU7BIV0_9PSED</name>
<reference evidence="2" key="1">
    <citation type="journal article" date="2019" name="Microbiol. Resour. Announc.">
        <title>Draft Genome Sequences of Five Environmental Bacterial Isolates That Degrade Polyethylene Terephthalate Plastic.</title>
        <authorList>
            <person name="Leon-Zayas R."/>
            <person name="Roberts C."/>
            <person name="Vague M."/>
            <person name="Mellies J.L."/>
        </authorList>
    </citation>
    <scope>NUCLEOTIDE SEQUENCE</scope>
    <source>
        <strain evidence="2">13.2</strain>
    </source>
</reference>
<accession>A0AAU7BIV0</accession>
<dbReference type="Pfam" id="PF08867">
    <property type="entry name" value="FRG"/>
    <property type="match status" value="1"/>
</dbReference>
<evidence type="ECO:0000259" key="1">
    <source>
        <dbReference type="SMART" id="SM00901"/>
    </source>
</evidence>
<dbReference type="EMBL" id="CP157179">
    <property type="protein sequence ID" value="XBG32259.1"/>
    <property type="molecule type" value="Genomic_DNA"/>
</dbReference>
<dbReference type="AlphaFoldDB" id="A0AAU7BIV0"/>
<dbReference type="SMART" id="SM00901">
    <property type="entry name" value="FRG"/>
    <property type="match status" value="1"/>
</dbReference>
<organism evidence="2">
    <name type="scientific">Pseudomonas sp. 13.2</name>
    <dbReference type="NCBI Taxonomy" id="3144665"/>
    <lineage>
        <taxon>Bacteria</taxon>
        <taxon>Pseudomonadati</taxon>
        <taxon>Pseudomonadota</taxon>
        <taxon>Gammaproteobacteria</taxon>
        <taxon>Pseudomonadales</taxon>
        <taxon>Pseudomonadaceae</taxon>
        <taxon>Pseudomonas</taxon>
    </lineage>
</organism>
<sequence length="498" mass="56577">MTVFKAANVEDAVALAESFKAEGRYDWFRGQLREWMPSSSLERKVLHDPVAKSQLDEKLLRFTNWVIEQPALAYLAEEEHVDSLFAVLQHYGFPTNYIDFSTEPTIAGFFASDTQSPPEEPGNCVIYCLDTSDLKEFYSHLPPSVEGIAFIAEPVTVNVPNLWRLESQHGHFLFANHPWYQIYDMDRIVFPWSGAPAFPSREQIYPSHKSALEQTLDTYFFNERRIENHAMLRAIAEEQGKQSLFRNIYVETPETYDSDSFVAPLSPTAQWSDEALEPWRVNPNEQFYSTVGRHMPLPLRNGATAPSLADQVKHSIRGALNTQRGLRAQAVEWIFTGLPEEVDEALLRSTARQAWNGMRNLPYTNEDIACAISALINFCSIPDCYSPEGYKVDRAFQEWIPDAIYIEFGYQGDSYSKAYCSASQMFNALDPAWISSLKDPGSVLSIVGAFRKTHDPRLMFDFSQLSSIFAREIIPSQLAMKRSLVPYNPADLVVLNIS</sequence>
<dbReference type="InterPro" id="IPR014966">
    <property type="entry name" value="FRG-dom"/>
</dbReference>
<proteinExistence type="predicted"/>
<reference evidence="2" key="2">
    <citation type="submission" date="2024-05" db="EMBL/GenBank/DDBJ databases">
        <authorList>
            <person name="Mellies J."/>
            <person name="Newton I."/>
        </authorList>
    </citation>
    <scope>NUCLEOTIDE SEQUENCE</scope>
    <source>
        <strain evidence="2">13.2</strain>
    </source>
</reference>
<feature type="domain" description="FRG" evidence="1">
    <location>
        <begin position="21"/>
        <end position="127"/>
    </location>
</feature>
<protein>
    <submittedName>
        <fullName evidence="2">FRG domain-containing protein</fullName>
    </submittedName>
</protein>
<evidence type="ECO:0000313" key="2">
    <source>
        <dbReference type="EMBL" id="XBG32259.1"/>
    </source>
</evidence>
<gene>
    <name evidence="2" type="ORF">ABH853_02930</name>
</gene>